<dbReference type="RefSeq" id="WP_091285212.1">
    <property type="nucleotide sequence ID" value="NZ_FAOZ01000039.1"/>
</dbReference>
<organism evidence="1 2">
    <name type="scientific">Parafrankia irregularis</name>
    <dbReference type="NCBI Taxonomy" id="795642"/>
    <lineage>
        <taxon>Bacteria</taxon>
        <taxon>Bacillati</taxon>
        <taxon>Actinomycetota</taxon>
        <taxon>Actinomycetes</taxon>
        <taxon>Frankiales</taxon>
        <taxon>Frankiaceae</taxon>
        <taxon>Parafrankia</taxon>
    </lineage>
</organism>
<dbReference type="EMBL" id="FAOZ01000039">
    <property type="protein sequence ID" value="CUU60398.1"/>
    <property type="molecule type" value="Genomic_DNA"/>
</dbReference>
<accession>A0A0S4QZ55</accession>
<keyword evidence="2" id="KW-1185">Reference proteome</keyword>
<sequence>MSDNKHEVTLSSSAERDLAKLPELLGAEVRRFLEGPLRNDPRKAGTPLVGEQQVGMFETSARSWRMLYRVDANTRTVRVMVVGRRQSPSRLPFRGGGLPSR</sequence>
<reference evidence="2" key="1">
    <citation type="submission" date="2015-11" db="EMBL/GenBank/DDBJ databases">
        <authorList>
            <person name="Varghese N."/>
        </authorList>
    </citation>
    <scope>NUCLEOTIDE SEQUENCE [LARGE SCALE GENOMIC DNA]</scope>
    <source>
        <strain evidence="2">DSM 45899</strain>
    </source>
</reference>
<keyword evidence="1" id="KW-0378">Hydrolase</keyword>
<dbReference type="Gene3D" id="3.30.2310.20">
    <property type="entry name" value="RelE-like"/>
    <property type="match status" value="1"/>
</dbReference>
<gene>
    <name evidence="1" type="ORF">Ga0074812_13932</name>
</gene>
<dbReference type="GO" id="GO:0004519">
    <property type="term" value="F:endonuclease activity"/>
    <property type="evidence" value="ECO:0007669"/>
    <property type="project" value="UniProtKB-KW"/>
</dbReference>
<dbReference type="SUPFAM" id="SSF143011">
    <property type="entry name" value="RelE-like"/>
    <property type="match status" value="1"/>
</dbReference>
<proteinExistence type="predicted"/>
<protein>
    <submittedName>
        <fullName evidence="1">mRNA-degrading endonuclease RelE, toxin component of the RelBE toxin-antitoxin system</fullName>
    </submittedName>
</protein>
<dbReference type="InterPro" id="IPR035093">
    <property type="entry name" value="RelE/ParE_toxin_dom_sf"/>
</dbReference>
<dbReference type="Proteomes" id="UP000198802">
    <property type="component" value="Unassembled WGS sequence"/>
</dbReference>
<evidence type="ECO:0000313" key="2">
    <source>
        <dbReference type="Proteomes" id="UP000198802"/>
    </source>
</evidence>
<keyword evidence="1" id="KW-0255">Endonuclease</keyword>
<evidence type="ECO:0000313" key="1">
    <source>
        <dbReference type="EMBL" id="CUU60398.1"/>
    </source>
</evidence>
<dbReference type="AlphaFoldDB" id="A0A0S4QZ55"/>
<name>A0A0S4QZ55_9ACTN</name>
<keyword evidence="1" id="KW-0540">Nuclease</keyword>